<accession>A0ABV0ELP0</accession>
<organism evidence="6 7">
    <name type="scientific">Candidatus Enterococcus ferrettii</name>
    <dbReference type="NCBI Taxonomy" id="2815324"/>
    <lineage>
        <taxon>Bacteria</taxon>
        <taxon>Bacillati</taxon>
        <taxon>Bacillota</taxon>
        <taxon>Bacilli</taxon>
        <taxon>Lactobacillales</taxon>
        <taxon>Enterococcaceae</taxon>
        <taxon>Enterococcus</taxon>
    </lineage>
</organism>
<sequence length="298" mass="34166">MKLRYLELFLGLSDNKSFTEASEKLGVSQPYLSSKIRLLESELGTKLINRKHTSNSLTPSGEIVKRRTENIINEINLALEEINDLVQLNNLSALAIGTNILDAPMRLSVILSNFQKRYPTVKLSFDYYSNIDQAIQNGVIDIAIGLSFKKHSEDILVTPLVTEEYSLFVNKSHPLAAYTVVRPEMIFHYPMVKYAPQFCERKLLDRWESSITKEQKELSTWDFSAIYLMLTLIDSSSTENEALAILPFSIKEFTEEFKNIEVLEIENAPCREVVLLTAQKNKDSECYAYLIKKFELIF</sequence>
<dbReference type="Gene3D" id="3.40.190.290">
    <property type="match status" value="1"/>
</dbReference>
<dbReference type="SUPFAM" id="SSF46785">
    <property type="entry name" value="Winged helix' DNA-binding domain"/>
    <property type="match status" value="1"/>
</dbReference>
<gene>
    <name evidence="6" type="ORF">JZO67_001511</name>
</gene>
<dbReference type="InterPro" id="IPR036388">
    <property type="entry name" value="WH-like_DNA-bd_sf"/>
</dbReference>
<dbReference type="InterPro" id="IPR050950">
    <property type="entry name" value="HTH-type_LysR_regulators"/>
</dbReference>
<comment type="caution">
    <text evidence="6">The sequence shown here is derived from an EMBL/GenBank/DDBJ whole genome shotgun (WGS) entry which is preliminary data.</text>
</comment>
<dbReference type="PROSITE" id="PS50931">
    <property type="entry name" value="HTH_LYSR"/>
    <property type="match status" value="1"/>
</dbReference>
<keyword evidence="7" id="KW-1185">Reference proteome</keyword>
<evidence type="ECO:0000256" key="1">
    <source>
        <dbReference type="ARBA" id="ARBA00009437"/>
    </source>
</evidence>
<dbReference type="InterPro" id="IPR000847">
    <property type="entry name" value="LysR_HTH_N"/>
</dbReference>
<proteinExistence type="inferred from homology"/>
<dbReference type="Gene3D" id="1.10.10.10">
    <property type="entry name" value="Winged helix-like DNA-binding domain superfamily/Winged helix DNA-binding domain"/>
    <property type="match status" value="1"/>
</dbReference>
<dbReference type="RefSeq" id="WP_207704953.1">
    <property type="nucleotide sequence ID" value="NZ_JAFREL020000001.1"/>
</dbReference>
<feature type="domain" description="HTH lysR-type" evidence="5">
    <location>
        <begin position="1"/>
        <end position="58"/>
    </location>
</feature>
<reference evidence="6 7" key="1">
    <citation type="submission" date="2024-02" db="EMBL/GenBank/DDBJ databases">
        <title>The Genome Sequence of Enterococcus sp. DIV0159.</title>
        <authorList>
            <person name="Earl A."/>
            <person name="Manson A."/>
            <person name="Gilmore M."/>
            <person name="Sanders J."/>
            <person name="Shea T."/>
            <person name="Howe W."/>
            <person name="Livny J."/>
            <person name="Cuomo C."/>
            <person name="Neafsey D."/>
            <person name="Birren B."/>
        </authorList>
    </citation>
    <scope>NUCLEOTIDE SEQUENCE [LARGE SCALE GENOMIC DNA]</scope>
    <source>
        <strain evidence="6 7">665A</strain>
    </source>
</reference>
<comment type="similarity">
    <text evidence="1">Belongs to the LysR transcriptional regulatory family.</text>
</comment>
<name>A0ABV0ELP0_9ENTE</name>
<evidence type="ECO:0000313" key="7">
    <source>
        <dbReference type="Proteomes" id="UP000664357"/>
    </source>
</evidence>
<evidence type="ECO:0000313" key="6">
    <source>
        <dbReference type="EMBL" id="MEO1769560.1"/>
    </source>
</evidence>
<keyword evidence="3" id="KW-0238">DNA-binding</keyword>
<dbReference type="Proteomes" id="UP000664357">
    <property type="component" value="Unassembled WGS sequence"/>
</dbReference>
<dbReference type="SUPFAM" id="SSF53850">
    <property type="entry name" value="Periplasmic binding protein-like II"/>
    <property type="match status" value="1"/>
</dbReference>
<dbReference type="InterPro" id="IPR036390">
    <property type="entry name" value="WH_DNA-bd_sf"/>
</dbReference>
<dbReference type="Pfam" id="PF00126">
    <property type="entry name" value="HTH_1"/>
    <property type="match status" value="1"/>
</dbReference>
<dbReference type="Pfam" id="PF03466">
    <property type="entry name" value="LysR_substrate"/>
    <property type="match status" value="1"/>
</dbReference>
<evidence type="ECO:0000256" key="4">
    <source>
        <dbReference type="ARBA" id="ARBA00023163"/>
    </source>
</evidence>
<dbReference type="CDD" id="cd05466">
    <property type="entry name" value="PBP2_LTTR_substrate"/>
    <property type="match status" value="1"/>
</dbReference>
<dbReference type="EMBL" id="JAFREL020000001">
    <property type="protein sequence ID" value="MEO1769560.1"/>
    <property type="molecule type" value="Genomic_DNA"/>
</dbReference>
<dbReference type="PANTHER" id="PTHR30419">
    <property type="entry name" value="HTH-TYPE TRANSCRIPTIONAL REGULATOR YBHD"/>
    <property type="match status" value="1"/>
</dbReference>
<dbReference type="InterPro" id="IPR005119">
    <property type="entry name" value="LysR_subst-bd"/>
</dbReference>
<keyword evidence="2" id="KW-0805">Transcription regulation</keyword>
<protein>
    <recommendedName>
        <fullName evidence="5">HTH lysR-type domain-containing protein</fullName>
    </recommendedName>
</protein>
<evidence type="ECO:0000256" key="3">
    <source>
        <dbReference type="ARBA" id="ARBA00023125"/>
    </source>
</evidence>
<keyword evidence="4" id="KW-0804">Transcription</keyword>
<dbReference type="PRINTS" id="PR00039">
    <property type="entry name" value="HTHLYSR"/>
</dbReference>
<evidence type="ECO:0000259" key="5">
    <source>
        <dbReference type="PROSITE" id="PS50931"/>
    </source>
</evidence>
<evidence type="ECO:0000256" key="2">
    <source>
        <dbReference type="ARBA" id="ARBA00023015"/>
    </source>
</evidence>